<reference evidence="4" key="1">
    <citation type="submission" date="2020-10" db="EMBL/GenBank/DDBJ databases">
        <authorList>
            <person name="Gilroy R."/>
        </authorList>
    </citation>
    <scope>NUCLEOTIDE SEQUENCE</scope>
    <source>
        <strain evidence="4">CHK189-12415</strain>
    </source>
</reference>
<evidence type="ECO:0000259" key="3">
    <source>
        <dbReference type="Pfam" id="PF00884"/>
    </source>
</evidence>
<evidence type="ECO:0000313" key="5">
    <source>
        <dbReference type="Proteomes" id="UP000824241"/>
    </source>
</evidence>
<dbReference type="InterPro" id="IPR017850">
    <property type="entry name" value="Alkaline_phosphatase_core_sf"/>
</dbReference>
<feature type="domain" description="Sulfatase N-terminal" evidence="3">
    <location>
        <begin position="3"/>
        <end position="330"/>
    </location>
</feature>
<dbReference type="Pfam" id="PF00884">
    <property type="entry name" value="Sulfatase"/>
    <property type="match status" value="1"/>
</dbReference>
<gene>
    <name evidence="4" type="ORF">IAB37_01015</name>
</gene>
<organism evidence="4 5">
    <name type="scientific">Candidatus Faecivivens stercoravium</name>
    <dbReference type="NCBI Taxonomy" id="2840803"/>
    <lineage>
        <taxon>Bacteria</taxon>
        <taxon>Bacillati</taxon>
        <taxon>Bacillota</taxon>
        <taxon>Clostridia</taxon>
        <taxon>Eubacteriales</taxon>
        <taxon>Oscillospiraceae</taxon>
        <taxon>Oscillospiraceae incertae sedis</taxon>
        <taxon>Candidatus Faecivivens</taxon>
    </lineage>
</organism>
<comment type="similarity">
    <text evidence="1">Belongs to the sulfatase family.</text>
</comment>
<dbReference type="GO" id="GO:0004065">
    <property type="term" value="F:arylsulfatase activity"/>
    <property type="evidence" value="ECO:0007669"/>
    <property type="project" value="TreeGrafter"/>
</dbReference>
<dbReference type="SUPFAM" id="SSF53649">
    <property type="entry name" value="Alkaline phosphatase-like"/>
    <property type="match status" value="1"/>
</dbReference>
<evidence type="ECO:0000256" key="1">
    <source>
        <dbReference type="ARBA" id="ARBA00008779"/>
    </source>
</evidence>
<dbReference type="EMBL" id="DVHA01000030">
    <property type="protein sequence ID" value="HIR60148.1"/>
    <property type="molecule type" value="Genomic_DNA"/>
</dbReference>
<dbReference type="PANTHER" id="PTHR42693:SF53">
    <property type="entry name" value="ENDO-4-O-SULFATASE"/>
    <property type="match status" value="1"/>
</dbReference>
<dbReference type="Proteomes" id="UP000824241">
    <property type="component" value="Unassembled WGS sequence"/>
</dbReference>
<evidence type="ECO:0000313" key="4">
    <source>
        <dbReference type="EMBL" id="HIR60148.1"/>
    </source>
</evidence>
<evidence type="ECO:0000256" key="2">
    <source>
        <dbReference type="ARBA" id="ARBA00022801"/>
    </source>
</evidence>
<sequence>MKTILILMDTLQRKMIHAYNPGSEAITPNIDRLAARSVVFDQHYIGSAPCMPARRDILTGRLNFLERNWGSVEPFDVTFPALLRQRGVFSHMVTDHYHYTELGGEGYLQQYNTWELFRGQESDPWASRVRDPEMPAEFTGRVNRQNLLNRAQYHTDADYPTPKTFAAAAQWLRDNEGADNFFLQVEVFDPHEPFETTEEFKKLYPDGFKGLYDWPRYAEMGEQETPEAIRHLRNLYMATLTMADKWLGKLLDEMDRQSLWEDTLVIFTSDHGHMLGEHHRTGKNLFHAWNEMAQIPLFVHLPGDERAGERINAVTQNIDLFPTVLQWFGAEKELESVPYPVHGRNLLPLLKGETEKVRDYALYGWFGQPVNITDGQYTYFRAAVPENAPLYWYGSILTTFPRYLGKGLPDGALTAGDYLPWAGMPVYRIDQAAVNRLAAPVMAKMGMKPDPDLQTSRLFDIRTDNDQLHPVADPGLEEKMVEALVETMQAHGAPQEQYARLGLEGYLR</sequence>
<dbReference type="InterPro" id="IPR000917">
    <property type="entry name" value="Sulfatase_N"/>
</dbReference>
<protein>
    <submittedName>
        <fullName evidence="4">Sulfatase</fullName>
    </submittedName>
</protein>
<proteinExistence type="inferred from homology"/>
<accession>A0A9D1DW90</accession>
<dbReference type="Gene3D" id="3.40.720.10">
    <property type="entry name" value="Alkaline Phosphatase, subunit A"/>
    <property type="match status" value="1"/>
</dbReference>
<name>A0A9D1DW90_9FIRM</name>
<reference evidence="4" key="2">
    <citation type="journal article" date="2021" name="PeerJ">
        <title>Extensive microbial diversity within the chicken gut microbiome revealed by metagenomics and culture.</title>
        <authorList>
            <person name="Gilroy R."/>
            <person name="Ravi A."/>
            <person name="Getino M."/>
            <person name="Pursley I."/>
            <person name="Horton D.L."/>
            <person name="Alikhan N.F."/>
            <person name="Baker D."/>
            <person name="Gharbi K."/>
            <person name="Hall N."/>
            <person name="Watson M."/>
            <person name="Adriaenssens E.M."/>
            <person name="Foster-Nyarko E."/>
            <person name="Jarju S."/>
            <person name="Secka A."/>
            <person name="Antonio M."/>
            <person name="Oren A."/>
            <person name="Chaudhuri R.R."/>
            <person name="La Ragione R."/>
            <person name="Hildebrand F."/>
            <person name="Pallen M.J."/>
        </authorList>
    </citation>
    <scope>NUCLEOTIDE SEQUENCE</scope>
    <source>
        <strain evidence="4">CHK189-12415</strain>
    </source>
</reference>
<dbReference type="PANTHER" id="PTHR42693">
    <property type="entry name" value="ARYLSULFATASE FAMILY MEMBER"/>
    <property type="match status" value="1"/>
</dbReference>
<keyword evidence="2" id="KW-0378">Hydrolase</keyword>
<dbReference type="CDD" id="cd16148">
    <property type="entry name" value="sulfatase_like"/>
    <property type="match status" value="1"/>
</dbReference>
<comment type="caution">
    <text evidence="4">The sequence shown here is derived from an EMBL/GenBank/DDBJ whole genome shotgun (WGS) entry which is preliminary data.</text>
</comment>
<dbReference type="InterPro" id="IPR050738">
    <property type="entry name" value="Sulfatase"/>
</dbReference>
<dbReference type="AlphaFoldDB" id="A0A9D1DW90"/>